<proteinExistence type="predicted"/>
<dbReference type="EMBL" id="BAAARJ010000032">
    <property type="protein sequence ID" value="GAA2638476.1"/>
    <property type="molecule type" value="Genomic_DNA"/>
</dbReference>
<reference evidence="2 3" key="1">
    <citation type="journal article" date="2019" name="Int. J. Syst. Evol. Microbiol.">
        <title>The Global Catalogue of Microorganisms (GCM) 10K type strain sequencing project: providing services to taxonomists for standard genome sequencing and annotation.</title>
        <authorList>
            <consortium name="The Broad Institute Genomics Platform"/>
            <consortium name="The Broad Institute Genome Sequencing Center for Infectious Disease"/>
            <person name="Wu L."/>
            <person name="Ma J."/>
        </authorList>
    </citation>
    <scope>NUCLEOTIDE SEQUENCE [LARGE SCALE GENOMIC DNA]</scope>
    <source>
        <strain evidence="2 3">JCM 16373</strain>
    </source>
</reference>
<name>A0ABN3QYZ6_9ACTN</name>
<feature type="region of interest" description="Disordered" evidence="1">
    <location>
        <begin position="1"/>
        <end position="39"/>
    </location>
</feature>
<keyword evidence="3" id="KW-1185">Reference proteome</keyword>
<protein>
    <submittedName>
        <fullName evidence="2">Uncharacterized protein</fullName>
    </submittedName>
</protein>
<feature type="compositionally biased region" description="Basic and acidic residues" evidence="1">
    <location>
        <begin position="1"/>
        <end position="10"/>
    </location>
</feature>
<evidence type="ECO:0000313" key="3">
    <source>
        <dbReference type="Proteomes" id="UP001501447"/>
    </source>
</evidence>
<evidence type="ECO:0000313" key="2">
    <source>
        <dbReference type="EMBL" id="GAA2638476.1"/>
    </source>
</evidence>
<evidence type="ECO:0000256" key="1">
    <source>
        <dbReference type="SAM" id="MobiDB-lite"/>
    </source>
</evidence>
<dbReference type="Proteomes" id="UP001501447">
    <property type="component" value="Unassembled WGS sequence"/>
</dbReference>
<organism evidence="2 3">
    <name type="scientific">Streptomyces axinellae</name>
    <dbReference type="NCBI Taxonomy" id="552788"/>
    <lineage>
        <taxon>Bacteria</taxon>
        <taxon>Bacillati</taxon>
        <taxon>Actinomycetota</taxon>
        <taxon>Actinomycetes</taxon>
        <taxon>Kitasatosporales</taxon>
        <taxon>Streptomycetaceae</taxon>
        <taxon>Streptomyces</taxon>
    </lineage>
</organism>
<feature type="compositionally biased region" description="Low complexity" evidence="1">
    <location>
        <begin position="25"/>
        <end position="36"/>
    </location>
</feature>
<sequence length="100" mass="10650">MPEAVSRRGETAPVGGTSDARRRLAPASAARRQAMSPRHRLRARARYALPAVLLLAAQAALMPLGTAHAQQPVEHTFRMLKQTSGWTKPVSQAAGSAEAV</sequence>
<comment type="caution">
    <text evidence="2">The sequence shown here is derived from an EMBL/GenBank/DDBJ whole genome shotgun (WGS) entry which is preliminary data.</text>
</comment>
<accession>A0ABN3QYZ6</accession>
<gene>
    <name evidence="2" type="ORF">GCM10009863_64160</name>
</gene>